<keyword evidence="1" id="KW-1133">Transmembrane helix</keyword>
<dbReference type="STRING" id="908615.SAMN05421540_10122"/>
<name>A0A1H3VDJ0_9FLAO</name>
<evidence type="ECO:0000313" key="2">
    <source>
        <dbReference type="EMBL" id="SDZ72866.1"/>
    </source>
</evidence>
<evidence type="ECO:0000313" key="3">
    <source>
        <dbReference type="Proteomes" id="UP000198820"/>
    </source>
</evidence>
<accession>A0A1H3VDJ0</accession>
<keyword evidence="1" id="KW-0472">Membrane</keyword>
<keyword evidence="1" id="KW-0812">Transmembrane</keyword>
<feature type="transmembrane region" description="Helical" evidence="1">
    <location>
        <begin position="34"/>
        <end position="51"/>
    </location>
</feature>
<proteinExistence type="predicted"/>
<reference evidence="2 3" key="1">
    <citation type="submission" date="2016-10" db="EMBL/GenBank/DDBJ databases">
        <authorList>
            <person name="de Groot N.N."/>
        </authorList>
    </citation>
    <scope>NUCLEOTIDE SEQUENCE [LARGE SCALE GENOMIC DNA]</scope>
    <source>
        <strain evidence="2 3">DSM 23581</strain>
    </source>
</reference>
<sequence>MKHLVMQQTHLPKPQETQRFEDGFDLEIFLSDNWHYILIFLVILALVIIDYKRKQKARQKAKEEKGKN</sequence>
<protein>
    <submittedName>
        <fullName evidence="2">Uncharacterized protein</fullName>
    </submittedName>
</protein>
<gene>
    <name evidence="2" type="ORF">SAMN05421540_10122</name>
</gene>
<evidence type="ECO:0000256" key="1">
    <source>
        <dbReference type="SAM" id="Phobius"/>
    </source>
</evidence>
<dbReference type="Proteomes" id="UP000198820">
    <property type="component" value="Unassembled WGS sequence"/>
</dbReference>
<dbReference type="EMBL" id="FNQF01000001">
    <property type="protein sequence ID" value="SDZ72866.1"/>
    <property type="molecule type" value="Genomic_DNA"/>
</dbReference>
<organism evidence="2 3">
    <name type="scientific">Psychroflexus halocasei</name>
    <dbReference type="NCBI Taxonomy" id="908615"/>
    <lineage>
        <taxon>Bacteria</taxon>
        <taxon>Pseudomonadati</taxon>
        <taxon>Bacteroidota</taxon>
        <taxon>Flavobacteriia</taxon>
        <taxon>Flavobacteriales</taxon>
        <taxon>Flavobacteriaceae</taxon>
        <taxon>Psychroflexus</taxon>
    </lineage>
</organism>
<keyword evidence="3" id="KW-1185">Reference proteome</keyword>
<dbReference type="RefSeq" id="WP_093237668.1">
    <property type="nucleotide sequence ID" value="NZ_FNQF01000001.1"/>
</dbReference>
<dbReference type="AlphaFoldDB" id="A0A1H3VDJ0"/>